<protein>
    <submittedName>
        <fullName evidence="1">Uncharacterized protein</fullName>
    </submittedName>
</protein>
<organism evidence="1 2">
    <name type="scientific">Pseudopithomyces chartarum</name>
    <dbReference type="NCBI Taxonomy" id="1892770"/>
    <lineage>
        <taxon>Eukaryota</taxon>
        <taxon>Fungi</taxon>
        <taxon>Dikarya</taxon>
        <taxon>Ascomycota</taxon>
        <taxon>Pezizomycotina</taxon>
        <taxon>Dothideomycetes</taxon>
        <taxon>Pleosporomycetidae</taxon>
        <taxon>Pleosporales</taxon>
        <taxon>Massarineae</taxon>
        <taxon>Didymosphaeriaceae</taxon>
        <taxon>Pseudopithomyces</taxon>
    </lineage>
</organism>
<sequence length="315" mass="35430">VLGLAIEYIYPPRLCRSLNKPRSYWAQVFFEDELSVHCAISLMSSLDSFFSGSEYLPPKAVHHLGCAVNLVNLRLGTAEALSDSNLAAVNFLVVHHLVREEHEQAQVHYRGLQKMVELRGGMARLAHDDVLALKLCKTDLDYALHYGTPVTFYRDRMISIYQALLADGFFPSKNATTPPSSLHELDPSVRQIFQNVTNMCSLFNNTKLNFRLDPQLLQEFVVSVGHAVIHTHPLSDLPLKNKVDGAYHIGLAAFVITLILQFGRHRYLRYNLLGSCLKDVIARGLDEKDDGLMLWVMFLGVYRWSAEASASVSVD</sequence>
<evidence type="ECO:0000313" key="2">
    <source>
        <dbReference type="Proteomes" id="UP001280581"/>
    </source>
</evidence>
<proteinExistence type="predicted"/>
<dbReference type="PANTHER" id="PTHR37540">
    <property type="entry name" value="TRANSCRIPTION FACTOR (ACR-2), PUTATIVE-RELATED-RELATED"/>
    <property type="match status" value="1"/>
</dbReference>
<gene>
    <name evidence="1" type="ORF">GRF29_96g1468473</name>
</gene>
<evidence type="ECO:0000313" key="1">
    <source>
        <dbReference type="EMBL" id="KAK3208126.1"/>
    </source>
</evidence>
<reference evidence="1 2" key="1">
    <citation type="submission" date="2021-02" db="EMBL/GenBank/DDBJ databases">
        <title>Genome assembly of Pseudopithomyces chartarum.</title>
        <authorList>
            <person name="Jauregui R."/>
            <person name="Singh J."/>
            <person name="Voisey C."/>
        </authorList>
    </citation>
    <scope>NUCLEOTIDE SEQUENCE [LARGE SCALE GENOMIC DNA]</scope>
    <source>
        <strain evidence="1 2">AGR01</strain>
    </source>
</reference>
<feature type="non-terminal residue" evidence="1">
    <location>
        <position position="1"/>
    </location>
</feature>
<name>A0AAN6LVM9_9PLEO</name>
<accession>A0AAN6LVM9</accession>
<comment type="caution">
    <text evidence="1">The sequence shown here is derived from an EMBL/GenBank/DDBJ whole genome shotgun (WGS) entry which is preliminary data.</text>
</comment>
<keyword evidence="2" id="KW-1185">Reference proteome</keyword>
<dbReference type="AlphaFoldDB" id="A0AAN6LVM9"/>
<dbReference type="Proteomes" id="UP001280581">
    <property type="component" value="Unassembled WGS sequence"/>
</dbReference>
<dbReference type="PANTHER" id="PTHR37540:SF9">
    <property type="entry name" value="ZN(2)-C6 FUNGAL-TYPE DOMAIN-CONTAINING PROTEIN"/>
    <property type="match status" value="1"/>
</dbReference>
<dbReference type="EMBL" id="WVTA01000008">
    <property type="protein sequence ID" value="KAK3208126.1"/>
    <property type="molecule type" value="Genomic_DNA"/>
</dbReference>